<protein>
    <submittedName>
        <fullName evidence="3">Uncharacterized protein</fullName>
    </submittedName>
</protein>
<feature type="transmembrane region" description="Helical" evidence="2">
    <location>
        <begin position="49"/>
        <end position="67"/>
    </location>
</feature>
<dbReference type="EMBL" id="LSSK01000115">
    <property type="protein sequence ID" value="OMH85041.1"/>
    <property type="molecule type" value="Genomic_DNA"/>
</dbReference>
<name>A0A1R1PVQ7_ZANCU</name>
<reference evidence="4" key="1">
    <citation type="submission" date="2017-01" db="EMBL/GenBank/DDBJ databases">
        <authorList>
            <person name="Wang Y."/>
            <person name="White M."/>
            <person name="Kvist S."/>
            <person name="Moncalvo J.-M."/>
        </authorList>
    </citation>
    <scope>NUCLEOTIDE SEQUENCE [LARGE SCALE GENOMIC DNA]</scope>
    <source>
        <strain evidence="4">COL-18-3</strain>
    </source>
</reference>
<evidence type="ECO:0000256" key="2">
    <source>
        <dbReference type="SAM" id="Phobius"/>
    </source>
</evidence>
<keyword evidence="2" id="KW-0472">Membrane</keyword>
<evidence type="ECO:0000256" key="1">
    <source>
        <dbReference type="SAM" id="MobiDB-lite"/>
    </source>
</evidence>
<proteinExistence type="predicted"/>
<evidence type="ECO:0000313" key="4">
    <source>
        <dbReference type="Proteomes" id="UP000188320"/>
    </source>
</evidence>
<accession>A0A1R1PVQ7</accession>
<feature type="transmembrane region" description="Helical" evidence="2">
    <location>
        <begin position="87"/>
        <end position="106"/>
    </location>
</feature>
<keyword evidence="4" id="KW-1185">Reference proteome</keyword>
<sequence length="307" mass="34868">MSVYNAHTTQPLMNELKTPYCSYLLQDTSVLATKIHYETYNDFSYICKAIIYAVLVLNIVFLGFSFVSVLLNHPSGEFALWVAFDNVYYSTSTIFTLGLVILYFLFNVACQMKYPRSSNNRVRSEIKRSGVYSLLGFTEKKKIDKFIFRDSSEITHDDRSSGGTFRDGTDDDISPKETNTKYSTQNSKGPEEINNFHNERLDDSGRADGTYNNNKYASTSSELITRLEPTNINMLSMEPSSSKSTELQLSELEFNLQEVAKYNLMKRIDLSNKPPSDYNWVLCCSPGGQRATQGVGITLLRPDPDYQ</sequence>
<keyword evidence="2" id="KW-1133">Transmembrane helix</keyword>
<dbReference type="AlphaFoldDB" id="A0A1R1PVQ7"/>
<organism evidence="3 4">
    <name type="scientific">Zancudomyces culisetae</name>
    <name type="common">Gut fungus</name>
    <name type="synonym">Smittium culisetae</name>
    <dbReference type="NCBI Taxonomy" id="1213189"/>
    <lineage>
        <taxon>Eukaryota</taxon>
        <taxon>Fungi</taxon>
        <taxon>Fungi incertae sedis</taxon>
        <taxon>Zoopagomycota</taxon>
        <taxon>Kickxellomycotina</taxon>
        <taxon>Harpellomycetes</taxon>
        <taxon>Harpellales</taxon>
        <taxon>Legeriomycetaceae</taxon>
        <taxon>Zancudomyces</taxon>
    </lineage>
</organism>
<keyword evidence="2" id="KW-0812">Transmembrane</keyword>
<comment type="caution">
    <text evidence="3">The sequence shown here is derived from an EMBL/GenBank/DDBJ whole genome shotgun (WGS) entry which is preliminary data.</text>
</comment>
<evidence type="ECO:0000313" key="3">
    <source>
        <dbReference type="EMBL" id="OMH85041.1"/>
    </source>
</evidence>
<gene>
    <name evidence="3" type="ORF">AX774_g1420</name>
</gene>
<feature type="region of interest" description="Disordered" evidence="1">
    <location>
        <begin position="155"/>
        <end position="193"/>
    </location>
</feature>
<dbReference type="Proteomes" id="UP000188320">
    <property type="component" value="Unassembled WGS sequence"/>
</dbReference>